<comment type="caution">
    <text evidence="2">The sequence shown here is derived from an EMBL/GenBank/DDBJ whole genome shotgun (WGS) entry which is preliminary data.</text>
</comment>
<dbReference type="Gene3D" id="2.40.128.130">
    <property type="entry name" value="Autotransporter beta-domain"/>
    <property type="match status" value="1"/>
</dbReference>
<dbReference type="RefSeq" id="WP_368846646.1">
    <property type="nucleotide sequence ID" value="NZ_CP194411.1"/>
</dbReference>
<dbReference type="PROSITE" id="PS51208">
    <property type="entry name" value="AUTOTRANSPORTER"/>
    <property type="match status" value="1"/>
</dbReference>
<protein>
    <submittedName>
        <fullName evidence="2">Autotransporter outer membrane beta-barrel domain-containing protein</fullName>
    </submittedName>
</protein>
<evidence type="ECO:0000259" key="1">
    <source>
        <dbReference type="PROSITE" id="PS51208"/>
    </source>
</evidence>
<sequence>MKHPFLNRTNVLRGGVLVPRILAALAAGVVTLGALPCAHADPIVRSSVTEDIDAPDGVAGSIDGSAATITIGTEGGGTSPRIKHGSGFTSVYGSRYRGAAPSFTLQGGRAVIRSGRMRQLYGGNARVQTTGGADASVQVTGSSVTSTGGRITDVFGGYASAQSDSGNAYAAARGNVVHLQGGVYQTVHGGLAETRTNAGSSTAIAEGNTVYISGGTYQYGGYITAGWAKRPDPGTSIARNNTIEITGAPGPLPSLIGGRGGVGSGRNILENNALIVRYTKGITAASAEGFQRFVFYAPADLAAGEPMLSLPFAAPDVQLEGAAVEAYLPGSSTAHELTLLQTASPAGITTDAATKMTVYEGISGTLANAMYVDSTGKKLLVRRDGAFQFTGGDNAKSLAETMAGAAAFLGTGAHLFTGPGISSASIEAAAASGFAPFAALDGASLRHETGSHVEMTGMNLVVGFSRELKRGNDRLLFGPLVEYGRGSYDSYVNAVHGDGTVWYLGVGGFVRREHANGMFYEGSLRFGRSDMDYAADIRMGSGTVHTSYDTDANYIGAHLGIGQQVTAKNGTEREMYLRYFYTRQDGASATLSTGDRYDFSAVDSHRLRTGMRWTMPQTGGALILGTSVQYEFGGDTSATYHRPGGLSYTSPSPSLKGFSGSLEVGWKAAMSENATANVAVEGWMGKQRGVSLNARFEWGF</sequence>
<name>A0ABV3X416_9FIRM</name>
<dbReference type="Proteomes" id="UP001559623">
    <property type="component" value="Unassembled WGS sequence"/>
</dbReference>
<dbReference type="SUPFAM" id="SSF103515">
    <property type="entry name" value="Autotransporter"/>
    <property type="match status" value="1"/>
</dbReference>
<dbReference type="Pfam" id="PF03797">
    <property type="entry name" value="Autotransporter"/>
    <property type="match status" value="1"/>
</dbReference>
<dbReference type="InterPro" id="IPR005546">
    <property type="entry name" value="Autotransporte_beta"/>
</dbReference>
<evidence type="ECO:0000313" key="2">
    <source>
        <dbReference type="EMBL" id="MEX5284931.1"/>
    </source>
</evidence>
<dbReference type="SMART" id="SM00869">
    <property type="entry name" value="Autotransporter"/>
    <property type="match status" value="1"/>
</dbReference>
<proteinExistence type="predicted"/>
<dbReference type="EMBL" id="JARVLH010000002">
    <property type="protein sequence ID" value="MEX5284931.1"/>
    <property type="molecule type" value="Genomic_DNA"/>
</dbReference>
<gene>
    <name evidence="2" type="ORF">QCO44_04630</name>
</gene>
<feature type="domain" description="Autotransporter" evidence="1">
    <location>
        <begin position="429"/>
        <end position="700"/>
    </location>
</feature>
<evidence type="ECO:0000313" key="3">
    <source>
        <dbReference type="Proteomes" id="UP001559623"/>
    </source>
</evidence>
<keyword evidence="3" id="KW-1185">Reference proteome</keyword>
<dbReference type="InterPro" id="IPR036709">
    <property type="entry name" value="Autotransporte_beta_dom_sf"/>
</dbReference>
<accession>A0ABV3X416</accession>
<organism evidence="2 3">
    <name type="scientific">Selenomonas sputigena</name>
    <dbReference type="NCBI Taxonomy" id="69823"/>
    <lineage>
        <taxon>Bacteria</taxon>
        <taxon>Bacillati</taxon>
        <taxon>Bacillota</taxon>
        <taxon>Negativicutes</taxon>
        <taxon>Selenomonadales</taxon>
        <taxon>Selenomonadaceae</taxon>
        <taxon>Selenomonas</taxon>
    </lineage>
</organism>
<reference evidence="2 3" key="1">
    <citation type="submission" date="2023-04" db="EMBL/GenBank/DDBJ databases">
        <title>Genome Sequence of Selenomonas sputigena ATCC 33150.</title>
        <authorList>
            <person name="Miller D.P."/>
            <person name="Anvari S."/>
            <person name="Polson S.W."/>
            <person name="Macdonald M."/>
            <person name="Mcdowell J.V."/>
        </authorList>
    </citation>
    <scope>NUCLEOTIDE SEQUENCE [LARGE SCALE GENOMIC DNA]</scope>
    <source>
        <strain evidence="2 3">ATCC 33150</strain>
    </source>
</reference>